<proteinExistence type="predicted"/>
<dbReference type="PROSITE" id="PS51257">
    <property type="entry name" value="PROKAR_LIPOPROTEIN"/>
    <property type="match status" value="1"/>
</dbReference>
<name>A0A398CXY0_9BACT</name>
<sequence length="469" mass="51050">MRKASLRHVSTVAVLMIVVLVATTLSGCQSTGLPVSVGSHTVNDTFVDVNGLKQAPSKVTLSYPTQKAGYNGLQYANVPSSLDGILYAMSQEAEDNYEVRTTAWDQMTGKKIWSIVGYGVDDQWSAYDTDSIYTGDVCLDRATGSVKWSSAFPDSKTVFRNMCSTILPDTSKSNPIANRLYAVEAAGQNIENLNQYGAQIVVPNVESYSGIYVWDASNGKLIDYIKYPTLSAHLPLASLLYDDGTIYADLCVGTPQDKSIVTASDGADAVYTDVVAIDTKTLEVTPIRSLAGSPEKLIEQDDRLILLLSSGNANTELKKSIVVLPLDSQQDTNLQQSKLVSTAFSDGTYWYSIAVDNNRVYAANDTGTLVALRLPSLTVVWKRQFAKDDGTKQYYFPSPRLVATRDVLYAYATGGLVFGTDPATGKELWTTNITKVVTPLTNPDNLWLFRAIDNGFLVVMSDEVASICQ</sequence>
<dbReference type="Pfam" id="PF13360">
    <property type="entry name" value="PQQ_2"/>
    <property type="match status" value="1"/>
</dbReference>
<feature type="domain" description="Pyrrolo-quinoline quinone repeat" evidence="1">
    <location>
        <begin position="344"/>
        <end position="430"/>
    </location>
</feature>
<dbReference type="SUPFAM" id="SSF50998">
    <property type="entry name" value="Quinoprotein alcohol dehydrogenase-like"/>
    <property type="match status" value="1"/>
</dbReference>
<dbReference type="PANTHER" id="PTHR34512">
    <property type="entry name" value="CELL SURFACE PROTEIN"/>
    <property type="match status" value="1"/>
</dbReference>
<keyword evidence="4" id="KW-1185">Reference proteome</keyword>
<dbReference type="OrthoDB" id="9794322at2"/>
<protein>
    <recommendedName>
        <fullName evidence="1">Pyrrolo-quinoline quinone repeat domain-containing protein</fullName>
    </recommendedName>
</protein>
<dbReference type="EMBL" id="QXIU01000224">
    <property type="protein sequence ID" value="RIE07652.1"/>
    <property type="molecule type" value="Genomic_DNA"/>
</dbReference>
<dbReference type="AlphaFoldDB" id="A0A398CXY0"/>
<gene>
    <name evidence="2" type="ORF">SMC5_09215</name>
    <name evidence="3" type="ORF">SMC6_01805</name>
</gene>
<accession>A0A398CXY0</accession>
<dbReference type="RefSeq" id="WP_119120475.1">
    <property type="nucleotide sequence ID" value="NZ_QXIT01000033.1"/>
</dbReference>
<evidence type="ECO:0000259" key="1">
    <source>
        <dbReference type="Pfam" id="PF13360"/>
    </source>
</evidence>
<dbReference type="Gene3D" id="2.130.10.10">
    <property type="entry name" value="YVTN repeat-like/Quinoprotein amine dehydrogenase"/>
    <property type="match status" value="2"/>
</dbReference>
<dbReference type="InterPro" id="IPR011047">
    <property type="entry name" value="Quinoprotein_ADH-like_sf"/>
</dbReference>
<dbReference type="Proteomes" id="UP000266260">
    <property type="component" value="Unassembled WGS sequence"/>
</dbReference>
<accession>A0A398DCY9</accession>
<reference evidence="4 5" key="1">
    <citation type="submission" date="2018-09" db="EMBL/GenBank/DDBJ databases">
        <title>Discovery and Ecogenomic Context for Candidatus Cryosericales, a Global Caldiserica Order Active in Thawing Permafrost.</title>
        <authorList>
            <person name="Martinez M.A."/>
            <person name="Woodcroft B.J."/>
            <person name="Ignacio Espinoza J.C."/>
            <person name="Zayed A."/>
            <person name="Singleton C.M."/>
            <person name="Boyd J."/>
            <person name="Li Y.-F."/>
            <person name="Purvine S."/>
            <person name="Maughan H."/>
            <person name="Hodgkins S.B."/>
            <person name="Anderson D."/>
            <person name="Sederholm M."/>
            <person name="Temperton B."/>
            <person name="Saleska S.R."/>
            <person name="Tyson G.W."/>
            <person name="Rich V.I."/>
        </authorList>
    </citation>
    <scope>NUCLEOTIDE SEQUENCE [LARGE SCALE GENOMIC DNA]</scope>
    <source>
        <strain evidence="2 5">SMC5</strain>
        <strain evidence="3 4">SMC6</strain>
    </source>
</reference>
<evidence type="ECO:0000313" key="2">
    <source>
        <dbReference type="EMBL" id="RIE07652.1"/>
    </source>
</evidence>
<dbReference type="EMBL" id="QXIT01000033">
    <property type="protein sequence ID" value="RIE10127.1"/>
    <property type="molecule type" value="Genomic_DNA"/>
</dbReference>
<dbReference type="PANTHER" id="PTHR34512:SF30">
    <property type="entry name" value="OUTER MEMBRANE PROTEIN ASSEMBLY FACTOR BAMB"/>
    <property type="match status" value="1"/>
</dbReference>
<organism evidence="2 5">
    <name type="scientific">Candidatus Cryosericum odellii</name>
    <dbReference type="NCBI Taxonomy" id="2290917"/>
    <lineage>
        <taxon>Bacteria</taxon>
        <taxon>Pseudomonadati</taxon>
        <taxon>Caldisericota/Cryosericota group</taxon>
        <taxon>Candidatus Cryosericota</taxon>
        <taxon>Candidatus Cryosericia</taxon>
        <taxon>Candidatus Cryosericales</taxon>
        <taxon>Candidatus Cryosericaceae</taxon>
        <taxon>Candidatus Cryosericum</taxon>
    </lineage>
</organism>
<dbReference type="InterPro" id="IPR002372">
    <property type="entry name" value="PQQ_rpt_dom"/>
</dbReference>
<comment type="caution">
    <text evidence="2">The sequence shown here is derived from an EMBL/GenBank/DDBJ whole genome shotgun (WGS) entry which is preliminary data.</text>
</comment>
<evidence type="ECO:0000313" key="3">
    <source>
        <dbReference type="EMBL" id="RIE10127.1"/>
    </source>
</evidence>
<dbReference type="Proteomes" id="UP000266489">
    <property type="component" value="Unassembled WGS sequence"/>
</dbReference>
<evidence type="ECO:0000313" key="5">
    <source>
        <dbReference type="Proteomes" id="UP000266489"/>
    </source>
</evidence>
<evidence type="ECO:0000313" key="4">
    <source>
        <dbReference type="Proteomes" id="UP000266260"/>
    </source>
</evidence>
<dbReference type="InterPro" id="IPR015943">
    <property type="entry name" value="WD40/YVTN_repeat-like_dom_sf"/>
</dbReference>